<proteinExistence type="predicted"/>
<sequence length="181" mass="19389">MPPHCDSLDGPVVEAARRALDASDVTVVLPFVPEDGEEEVRSVFAAVLPARAASPEAREVADRLFFETVVRIHRAGEGEAFTGLKPAGLDVGPAIPLAETAITTGDAGPVADYLITTLRHQLEHRLEEVNALAATKDRSVADARTWVEAMLGFQVYSHEVLEVITRRGHGAAEHAGPHHHG</sequence>
<reference evidence="1 2" key="1">
    <citation type="submission" date="2022-06" db="EMBL/GenBank/DDBJ databases">
        <authorList>
            <person name="So Y."/>
        </authorList>
    </citation>
    <scope>NUCLEOTIDE SEQUENCE [LARGE SCALE GENOMIC DNA]</scope>
    <source>
        <strain evidence="1 2">STR3</strain>
    </source>
</reference>
<dbReference type="InterPro" id="IPR045613">
    <property type="entry name" value="DUF6448"/>
</dbReference>
<dbReference type="Proteomes" id="UP001204524">
    <property type="component" value="Unassembled WGS sequence"/>
</dbReference>
<evidence type="ECO:0000313" key="1">
    <source>
        <dbReference type="EMBL" id="MCP3423145.1"/>
    </source>
</evidence>
<dbReference type="RefSeq" id="WP_254182340.1">
    <property type="nucleotide sequence ID" value="NZ_JANARS010000006.1"/>
</dbReference>
<organism evidence="1 2">
    <name type="scientific">Nocardioides pinisoli</name>
    <dbReference type="NCBI Taxonomy" id="2950279"/>
    <lineage>
        <taxon>Bacteria</taxon>
        <taxon>Bacillati</taxon>
        <taxon>Actinomycetota</taxon>
        <taxon>Actinomycetes</taxon>
        <taxon>Propionibacteriales</taxon>
        <taxon>Nocardioidaceae</taxon>
        <taxon>Nocardioides</taxon>
    </lineage>
</organism>
<comment type="caution">
    <text evidence="1">The sequence shown here is derived from an EMBL/GenBank/DDBJ whole genome shotgun (WGS) entry which is preliminary data.</text>
</comment>
<protein>
    <submittedName>
        <fullName evidence="1">DUF6448 family protein</fullName>
    </submittedName>
</protein>
<dbReference type="EMBL" id="JANARS010000006">
    <property type="protein sequence ID" value="MCP3423145.1"/>
    <property type="molecule type" value="Genomic_DNA"/>
</dbReference>
<evidence type="ECO:0000313" key="2">
    <source>
        <dbReference type="Proteomes" id="UP001204524"/>
    </source>
</evidence>
<dbReference type="Pfam" id="PF20046">
    <property type="entry name" value="DUF6448"/>
    <property type="match status" value="1"/>
</dbReference>
<keyword evidence="2" id="KW-1185">Reference proteome</keyword>
<gene>
    <name evidence="1" type="ORF">NCI01_15180</name>
</gene>
<accession>A0ABT1KZF6</accession>
<name>A0ABT1KZF6_9ACTN</name>